<dbReference type="Proteomes" id="UP001497535">
    <property type="component" value="Unassembled WGS sequence"/>
</dbReference>
<evidence type="ECO:0000313" key="1">
    <source>
        <dbReference type="EMBL" id="CAK5110533.1"/>
    </source>
</evidence>
<dbReference type="EMBL" id="CAVMJV010000136">
    <property type="protein sequence ID" value="CAK5110533.1"/>
    <property type="molecule type" value="Genomic_DNA"/>
</dbReference>
<reference evidence="1" key="1">
    <citation type="submission" date="2023-11" db="EMBL/GenBank/DDBJ databases">
        <authorList>
            <person name="Poullet M."/>
        </authorList>
    </citation>
    <scope>NUCLEOTIDE SEQUENCE</scope>
    <source>
        <strain evidence="1">E1834</strain>
    </source>
</reference>
<sequence>MLRTFGRCRPMKRIIQITTRRRVKMELNLPGSIVGGSGSLVENAIVSVLSVMVLSSACLSMLKDNSSGQSSDGRTIHSGPFHQRVDCCSSIGVEPRVAMSAEFWSVLTK</sequence>
<keyword evidence="2" id="KW-1185">Reference proteome</keyword>
<name>A0ACB1B0L5_MELEN</name>
<accession>A0ACB1B0L5</accession>
<proteinExistence type="predicted"/>
<protein>
    <submittedName>
        <fullName evidence="1">Uncharacterized protein</fullName>
    </submittedName>
</protein>
<organism evidence="1 2">
    <name type="scientific">Meloidogyne enterolobii</name>
    <name type="common">Root-knot nematode worm</name>
    <name type="synonym">Meloidogyne mayaguensis</name>
    <dbReference type="NCBI Taxonomy" id="390850"/>
    <lineage>
        <taxon>Eukaryota</taxon>
        <taxon>Metazoa</taxon>
        <taxon>Ecdysozoa</taxon>
        <taxon>Nematoda</taxon>
        <taxon>Chromadorea</taxon>
        <taxon>Rhabditida</taxon>
        <taxon>Tylenchina</taxon>
        <taxon>Tylenchomorpha</taxon>
        <taxon>Tylenchoidea</taxon>
        <taxon>Meloidogynidae</taxon>
        <taxon>Meloidogyninae</taxon>
        <taxon>Meloidogyne</taxon>
    </lineage>
</organism>
<comment type="caution">
    <text evidence="1">The sequence shown here is derived from an EMBL/GenBank/DDBJ whole genome shotgun (WGS) entry which is preliminary data.</text>
</comment>
<evidence type="ECO:0000313" key="2">
    <source>
        <dbReference type="Proteomes" id="UP001497535"/>
    </source>
</evidence>
<gene>
    <name evidence="1" type="ORF">MENTE1834_LOCUS44453</name>
</gene>